<reference evidence="1" key="1">
    <citation type="journal article" date="2020" name="Nature">
        <title>Giant virus diversity and host interactions through global metagenomics.</title>
        <authorList>
            <person name="Schulz F."/>
            <person name="Roux S."/>
            <person name="Paez-Espino D."/>
            <person name="Jungbluth S."/>
            <person name="Walsh D.A."/>
            <person name="Denef V.J."/>
            <person name="McMahon K.D."/>
            <person name="Konstantinidis K.T."/>
            <person name="Eloe-Fadrosh E.A."/>
            <person name="Kyrpides N.C."/>
            <person name="Woyke T."/>
        </authorList>
    </citation>
    <scope>NUCLEOTIDE SEQUENCE</scope>
    <source>
        <strain evidence="1">GVMAG-M-3300009180-1</strain>
    </source>
</reference>
<sequence>MKKNAENAEEFSCKECDFTCCKLSDWTRHTMTRKHQNRTILNEKAPKNAAASYACKKCNKEYKARNSLWYHENKCNIVDVINENKCKENQRLLSDNLELRNFIIEQSKLTAELVNKALDSSKNTNIVNSNNNSNNKFNINLFLNEQCKDAFNFTEFVKNIEISYQDLENNAQLGFVQGISKIFMDNLKQLGVNERPIHCTDVKRETMYIKDEDKWNKEPDDSKLQKAIQTVSYKSMGKLMEWKQENPDYQDADSEFSKRCLDIQRQSLAGSDRDVYYPKVIHILAKETMVDK</sequence>
<dbReference type="AlphaFoldDB" id="A0A6C0F2C2"/>
<proteinExistence type="predicted"/>
<dbReference type="Gene3D" id="3.30.160.60">
    <property type="entry name" value="Classic Zinc Finger"/>
    <property type="match status" value="1"/>
</dbReference>
<organism evidence="1">
    <name type="scientific">viral metagenome</name>
    <dbReference type="NCBI Taxonomy" id="1070528"/>
    <lineage>
        <taxon>unclassified sequences</taxon>
        <taxon>metagenomes</taxon>
        <taxon>organismal metagenomes</taxon>
    </lineage>
</organism>
<accession>A0A6C0F2C2</accession>
<dbReference type="EMBL" id="MN739012">
    <property type="protein sequence ID" value="QHT35031.1"/>
    <property type="molecule type" value="Genomic_DNA"/>
</dbReference>
<name>A0A6C0F2C2_9ZZZZ</name>
<protein>
    <recommendedName>
        <fullName evidence="2">C2H2-type domain-containing protein</fullName>
    </recommendedName>
</protein>
<evidence type="ECO:0008006" key="2">
    <source>
        <dbReference type="Google" id="ProtNLM"/>
    </source>
</evidence>
<evidence type="ECO:0000313" key="1">
    <source>
        <dbReference type="EMBL" id="QHT35031.1"/>
    </source>
</evidence>